<evidence type="ECO:0000256" key="1">
    <source>
        <dbReference type="SAM" id="MobiDB-lite"/>
    </source>
</evidence>
<comment type="caution">
    <text evidence="3">The sequence shown here is derived from an EMBL/GenBank/DDBJ whole genome shotgun (WGS) entry which is preliminary data.</text>
</comment>
<feature type="compositionally biased region" description="Pro residues" evidence="1">
    <location>
        <begin position="10"/>
        <end position="19"/>
    </location>
</feature>
<dbReference type="AlphaFoldDB" id="A0A7W9F8R6"/>
<evidence type="ECO:0000313" key="4">
    <source>
        <dbReference type="Proteomes" id="UP000527324"/>
    </source>
</evidence>
<evidence type="ECO:0000313" key="3">
    <source>
        <dbReference type="EMBL" id="MBB5740411.1"/>
    </source>
</evidence>
<keyword evidence="4" id="KW-1185">Reference proteome</keyword>
<keyword evidence="2" id="KW-0812">Transmembrane</keyword>
<reference evidence="3 4" key="1">
    <citation type="submission" date="2020-08" db="EMBL/GenBank/DDBJ databases">
        <title>Genomic Encyclopedia of Type Strains, Phase IV (KMG-IV): sequencing the most valuable type-strain genomes for metagenomic binning, comparative biology and taxonomic classification.</title>
        <authorList>
            <person name="Goeker M."/>
        </authorList>
    </citation>
    <scope>NUCLEOTIDE SEQUENCE [LARGE SCALE GENOMIC DNA]</scope>
    <source>
        <strain evidence="3 4">DSM 4731</strain>
    </source>
</reference>
<accession>A0A7W9F8R6</accession>
<feature type="region of interest" description="Disordered" evidence="1">
    <location>
        <begin position="1"/>
        <end position="20"/>
    </location>
</feature>
<proteinExistence type="predicted"/>
<feature type="transmembrane region" description="Helical" evidence="2">
    <location>
        <begin position="37"/>
        <end position="60"/>
    </location>
</feature>
<evidence type="ECO:0000256" key="2">
    <source>
        <dbReference type="SAM" id="Phobius"/>
    </source>
</evidence>
<dbReference type="RefSeq" id="WP_183216880.1">
    <property type="nucleotide sequence ID" value="NZ_CAJFZW010000011.1"/>
</dbReference>
<gene>
    <name evidence="3" type="ORF">GGQ93_002129</name>
</gene>
<keyword evidence="2" id="KW-1133">Transmembrane helix</keyword>
<protein>
    <submittedName>
        <fullName evidence="3">Uncharacterized protein</fullName>
    </submittedName>
</protein>
<name>A0A7W9F8R6_9CAUL</name>
<keyword evidence="2" id="KW-0472">Membrane</keyword>
<dbReference type="Proteomes" id="UP000527324">
    <property type="component" value="Unassembled WGS sequence"/>
</dbReference>
<dbReference type="EMBL" id="JACHOQ010000004">
    <property type="protein sequence ID" value="MBB5740411.1"/>
    <property type="molecule type" value="Genomic_DNA"/>
</dbReference>
<organism evidence="3 4">
    <name type="scientific">Brevundimonas aurantiaca</name>
    <dbReference type="NCBI Taxonomy" id="74316"/>
    <lineage>
        <taxon>Bacteria</taxon>
        <taxon>Pseudomonadati</taxon>
        <taxon>Pseudomonadota</taxon>
        <taxon>Alphaproteobacteria</taxon>
        <taxon>Caulobacterales</taxon>
        <taxon>Caulobacteraceae</taxon>
        <taxon>Brevundimonas</taxon>
    </lineage>
</organism>
<sequence>MVEAATRPCQPLPAPPPEAANPNWDAVAVSLTSQANAISIGAAALAVGALLGGIAWGRIIGRQAEREARQVAEQEVEKWIKDEGIPMLRREVAEFQQTFPRERPISEADVEAMVAAVGENGKEGFDGKE</sequence>